<dbReference type="PROSITE" id="PS50043">
    <property type="entry name" value="HTH_LUXR_2"/>
    <property type="match status" value="1"/>
</dbReference>
<evidence type="ECO:0000256" key="1">
    <source>
        <dbReference type="ARBA" id="ARBA00022553"/>
    </source>
</evidence>
<evidence type="ECO:0000313" key="9">
    <source>
        <dbReference type="Proteomes" id="UP000451233"/>
    </source>
</evidence>
<name>A0A7K1XTY9_9SPHI</name>
<evidence type="ECO:0000313" key="8">
    <source>
        <dbReference type="EMBL" id="MXV14278.1"/>
    </source>
</evidence>
<dbReference type="InterPro" id="IPR000792">
    <property type="entry name" value="Tscrpt_reg_LuxR_C"/>
</dbReference>
<evidence type="ECO:0000256" key="3">
    <source>
        <dbReference type="ARBA" id="ARBA00023125"/>
    </source>
</evidence>
<dbReference type="GO" id="GO:0006355">
    <property type="term" value="P:regulation of DNA-templated transcription"/>
    <property type="evidence" value="ECO:0007669"/>
    <property type="project" value="InterPro"/>
</dbReference>
<dbReference type="InterPro" id="IPR001789">
    <property type="entry name" value="Sig_transdc_resp-reg_receiver"/>
</dbReference>
<feature type="domain" description="Response regulatory" evidence="7">
    <location>
        <begin position="6"/>
        <end position="123"/>
    </location>
</feature>
<keyword evidence="3" id="KW-0238">DNA-binding</keyword>
<evidence type="ECO:0000256" key="2">
    <source>
        <dbReference type="ARBA" id="ARBA00023015"/>
    </source>
</evidence>
<feature type="modified residue" description="4-aspartylphosphate" evidence="5">
    <location>
        <position position="58"/>
    </location>
</feature>
<evidence type="ECO:0000256" key="5">
    <source>
        <dbReference type="PROSITE-ProRule" id="PRU00169"/>
    </source>
</evidence>
<dbReference type="PANTHER" id="PTHR43214">
    <property type="entry name" value="TWO-COMPONENT RESPONSE REGULATOR"/>
    <property type="match status" value="1"/>
</dbReference>
<sequence length="213" mass="24487">MKEKIRVAIVDDHTLFRRGIAALLSEFDDLEIVMEAEHGVQLIELLGRMPAPHLVLMDINMPRMDGYETTGWLREHHPSVYTLALSMYEDEDAIIKMVRCGAIGYILKKMRPRELLEAIKTVVEKGIYINELVSGKLLRSVLSDDTDPKISPKEIEFLRYCCSDLTYKEIADKMCVSPRTVDNYRDSLLQKLHIKSRSGLILYAIKKRIFSLS</sequence>
<keyword evidence="2" id="KW-0805">Transcription regulation</keyword>
<evidence type="ECO:0000256" key="4">
    <source>
        <dbReference type="ARBA" id="ARBA00023163"/>
    </source>
</evidence>
<dbReference type="InterPro" id="IPR058245">
    <property type="entry name" value="NreC/VraR/RcsB-like_REC"/>
</dbReference>
<accession>A0A7K1XTY9</accession>
<evidence type="ECO:0000259" key="7">
    <source>
        <dbReference type="PROSITE" id="PS50110"/>
    </source>
</evidence>
<dbReference type="PANTHER" id="PTHR43214:SF41">
    <property type="entry name" value="NITRATE_NITRITE RESPONSE REGULATOR PROTEIN NARP"/>
    <property type="match status" value="1"/>
</dbReference>
<dbReference type="SUPFAM" id="SSF52172">
    <property type="entry name" value="CheY-like"/>
    <property type="match status" value="1"/>
</dbReference>
<dbReference type="EMBL" id="WVHS01000001">
    <property type="protein sequence ID" value="MXV14278.1"/>
    <property type="molecule type" value="Genomic_DNA"/>
</dbReference>
<keyword evidence="1 5" id="KW-0597">Phosphoprotein</keyword>
<gene>
    <name evidence="8" type="ORF">GS398_03130</name>
</gene>
<dbReference type="Pfam" id="PF00196">
    <property type="entry name" value="GerE"/>
    <property type="match status" value="1"/>
</dbReference>
<keyword evidence="4" id="KW-0804">Transcription</keyword>
<dbReference type="PRINTS" id="PR00038">
    <property type="entry name" value="HTHLUXR"/>
</dbReference>
<dbReference type="SMART" id="SM00448">
    <property type="entry name" value="REC"/>
    <property type="match status" value="1"/>
</dbReference>
<dbReference type="Gene3D" id="3.40.50.2300">
    <property type="match status" value="1"/>
</dbReference>
<reference evidence="8 9" key="1">
    <citation type="submission" date="2019-11" db="EMBL/GenBank/DDBJ databases">
        <title>Pedobacter sp. HMF7056 Genome sequencing and assembly.</title>
        <authorList>
            <person name="Kang H."/>
            <person name="Kim H."/>
            <person name="Joh K."/>
        </authorList>
    </citation>
    <scope>NUCLEOTIDE SEQUENCE [LARGE SCALE GENOMIC DNA]</scope>
    <source>
        <strain evidence="8 9">HMF7056</strain>
    </source>
</reference>
<organism evidence="8 9">
    <name type="scientific">Hufsiella ginkgonis</name>
    <dbReference type="NCBI Taxonomy" id="2695274"/>
    <lineage>
        <taxon>Bacteria</taxon>
        <taxon>Pseudomonadati</taxon>
        <taxon>Bacteroidota</taxon>
        <taxon>Sphingobacteriia</taxon>
        <taxon>Sphingobacteriales</taxon>
        <taxon>Sphingobacteriaceae</taxon>
        <taxon>Hufsiella</taxon>
    </lineage>
</organism>
<dbReference type="CDD" id="cd17535">
    <property type="entry name" value="REC_NarL-like"/>
    <property type="match status" value="1"/>
</dbReference>
<dbReference type="SMART" id="SM00421">
    <property type="entry name" value="HTH_LUXR"/>
    <property type="match status" value="1"/>
</dbReference>
<comment type="caution">
    <text evidence="8">The sequence shown here is derived from an EMBL/GenBank/DDBJ whole genome shotgun (WGS) entry which is preliminary data.</text>
</comment>
<dbReference type="GO" id="GO:0003677">
    <property type="term" value="F:DNA binding"/>
    <property type="evidence" value="ECO:0007669"/>
    <property type="project" value="UniProtKB-KW"/>
</dbReference>
<dbReference type="GO" id="GO:0000160">
    <property type="term" value="P:phosphorelay signal transduction system"/>
    <property type="evidence" value="ECO:0007669"/>
    <property type="project" value="InterPro"/>
</dbReference>
<keyword evidence="9" id="KW-1185">Reference proteome</keyword>
<dbReference type="InterPro" id="IPR039420">
    <property type="entry name" value="WalR-like"/>
</dbReference>
<dbReference type="InterPro" id="IPR016032">
    <property type="entry name" value="Sig_transdc_resp-reg_C-effctor"/>
</dbReference>
<dbReference type="Proteomes" id="UP000451233">
    <property type="component" value="Unassembled WGS sequence"/>
</dbReference>
<dbReference type="CDD" id="cd06170">
    <property type="entry name" value="LuxR_C_like"/>
    <property type="match status" value="1"/>
</dbReference>
<dbReference type="InterPro" id="IPR011006">
    <property type="entry name" value="CheY-like_superfamily"/>
</dbReference>
<dbReference type="RefSeq" id="WP_160905259.1">
    <property type="nucleotide sequence ID" value="NZ_WVHS01000001.1"/>
</dbReference>
<dbReference type="AlphaFoldDB" id="A0A7K1XTY9"/>
<feature type="domain" description="HTH luxR-type" evidence="6">
    <location>
        <begin position="143"/>
        <end position="208"/>
    </location>
</feature>
<dbReference type="PROSITE" id="PS00622">
    <property type="entry name" value="HTH_LUXR_1"/>
    <property type="match status" value="1"/>
</dbReference>
<protein>
    <submittedName>
        <fullName evidence="8">Response regulator</fullName>
    </submittedName>
</protein>
<evidence type="ECO:0000259" key="6">
    <source>
        <dbReference type="PROSITE" id="PS50043"/>
    </source>
</evidence>
<proteinExistence type="predicted"/>
<dbReference type="Pfam" id="PF00072">
    <property type="entry name" value="Response_reg"/>
    <property type="match status" value="1"/>
</dbReference>
<dbReference type="SUPFAM" id="SSF46894">
    <property type="entry name" value="C-terminal effector domain of the bipartite response regulators"/>
    <property type="match status" value="1"/>
</dbReference>
<dbReference type="PROSITE" id="PS50110">
    <property type="entry name" value="RESPONSE_REGULATORY"/>
    <property type="match status" value="1"/>
</dbReference>